<proteinExistence type="predicted"/>
<dbReference type="Proteomes" id="UP000422736">
    <property type="component" value="Chromosome 2"/>
</dbReference>
<name>A0ABX6ERU7_KLUMA</name>
<protein>
    <submittedName>
        <fullName evidence="3">SMC prok A</fullName>
    </submittedName>
</protein>
<feature type="coiled-coil region" evidence="1">
    <location>
        <begin position="139"/>
        <end position="204"/>
    </location>
</feature>
<feature type="region of interest" description="Disordered" evidence="2">
    <location>
        <begin position="266"/>
        <end position="285"/>
    </location>
</feature>
<reference evidence="3 4" key="1">
    <citation type="submission" date="2016-03" db="EMBL/GenBank/DDBJ databases">
        <title>How can Kluyveromyces marxianus grow so fast - potential evolutionary course in Saccharomyces Complex revealed by comparative genomics.</title>
        <authorList>
            <person name="Mo W."/>
            <person name="Lu W."/>
            <person name="Yang X."/>
            <person name="Qi J."/>
            <person name="Lv H."/>
        </authorList>
    </citation>
    <scope>NUCLEOTIDE SEQUENCE [LARGE SCALE GENOMIC DNA]</scope>
    <source>
        <strain evidence="3 4">FIM1</strain>
    </source>
</reference>
<dbReference type="EMBL" id="CP015055">
    <property type="protein sequence ID" value="QGN14747.1"/>
    <property type="molecule type" value="Genomic_DNA"/>
</dbReference>
<reference evidence="3 4" key="2">
    <citation type="submission" date="2019-11" db="EMBL/GenBank/DDBJ databases">
        <authorList>
            <person name="Lu H."/>
        </authorList>
    </citation>
    <scope>NUCLEOTIDE SEQUENCE [LARGE SCALE GENOMIC DNA]</scope>
    <source>
        <strain evidence="3 4">FIM1</strain>
    </source>
</reference>
<gene>
    <name evidence="3" type="ORF">FIM1_1416</name>
</gene>
<evidence type="ECO:0000256" key="2">
    <source>
        <dbReference type="SAM" id="MobiDB-lite"/>
    </source>
</evidence>
<dbReference type="Gene3D" id="1.10.287.1490">
    <property type="match status" value="1"/>
</dbReference>
<evidence type="ECO:0000313" key="3">
    <source>
        <dbReference type="EMBL" id="QGN14747.1"/>
    </source>
</evidence>
<keyword evidence="4" id="KW-1185">Reference proteome</keyword>
<accession>A0ABX6ERU7</accession>
<evidence type="ECO:0000256" key="1">
    <source>
        <dbReference type="SAM" id="Coils"/>
    </source>
</evidence>
<keyword evidence="1" id="KW-0175">Coiled coil</keyword>
<evidence type="ECO:0000313" key="4">
    <source>
        <dbReference type="Proteomes" id="UP000422736"/>
    </source>
</evidence>
<sequence>MTGGKNSVRIVPQPKIRNKDAVDEDLVGGGLYSMSDNDISEISITLKKLHDVNKSIRERVDAVDDQVRQTQMELENLVSRSSNNNKHLQSLLLSSQDVKELHQLLEKLSVQQQEQMDKNRDVESVLSRIIAEQSVELKESMQSGRIKELEQKIDELESKYGHLESLDARVIEKEKQLTELEVKLQHRQLKFEELRSRAKEMQSQLQEDLLTRYKAVQDSVTLSMTNFANTSPIPSNSTSRTASLLRNKYMNEKFNDKSRRVISLNEPRPVSAFESIPNNNSDFEE</sequence>
<organism evidence="3 4">
    <name type="scientific">Kluyveromyces marxianus</name>
    <name type="common">Yeast</name>
    <name type="synonym">Candida kefyr</name>
    <dbReference type="NCBI Taxonomy" id="4911"/>
    <lineage>
        <taxon>Eukaryota</taxon>
        <taxon>Fungi</taxon>
        <taxon>Dikarya</taxon>
        <taxon>Ascomycota</taxon>
        <taxon>Saccharomycotina</taxon>
        <taxon>Saccharomycetes</taxon>
        <taxon>Saccharomycetales</taxon>
        <taxon>Saccharomycetaceae</taxon>
        <taxon>Kluyveromyces</taxon>
    </lineage>
</organism>
<feature type="compositionally biased region" description="Polar residues" evidence="2">
    <location>
        <begin position="276"/>
        <end position="285"/>
    </location>
</feature>